<keyword evidence="5 7" id="KW-1133">Transmembrane helix</keyword>
<evidence type="ECO:0000256" key="7">
    <source>
        <dbReference type="RuleBase" id="RU367016"/>
    </source>
</evidence>
<dbReference type="InterPro" id="IPR032818">
    <property type="entry name" value="DedA-like"/>
</dbReference>
<organism evidence="9 10">
    <name type="scientific">Achromobacter anxifer</name>
    <dbReference type="NCBI Taxonomy" id="1287737"/>
    <lineage>
        <taxon>Bacteria</taxon>
        <taxon>Pseudomonadati</taxon>
        <taxon>Pseudomonadota</taxon>
        <taxon>Betaproteobacteria</taxon>
        <taxon>Burkholderiales</taxon>
        <taxon>Alcaligenaceae</taxon>
        <taxon>Achromobacter</taxon>
    </lineage>
</organism>
<dbReference type="PANTHER" id="PTHR30353">
    <property type="entry name" value="INNER MEMBRANE PROTEIN DEDA-RELATED"/>
    <property type="match status" value="1"/>
</dbReference>
<feature type="transmembrane region" description="Helical" evidence="7">
    <location>
        <begin position="149"/>
        <end position="173"/>
    </location>
</feature>
<keyword evidence="4 7" id="KW-0812">Transmembrane</keyword>
<evidence type="ECO:0000259" key="8">
    <source>
        <dbReference type="Pfam" id="PF09335"/>
    </source>
</evidence>
<evidence type="ECO:0000313" key="9">
    <source>
        <dbReference type="EMBL" id="CAB3928632.1"/>
    </source>
</evidence>
<evidence type="ECO:0000256" key="4">
    <source>
        <dbReference type="ARBA" id="ARBA00022692"/>
    </source>
</evidence>
<dbReference type="InterPro" id="IPR032816">
    <property type="entry name" value="VTT_dom"/>
</dbReference>
<keyword evidence="3 7" id="KW-1003">Cell membrane</keyword>
<comment type="similarity">
    <text evidence="2 7">Belongs to the DedA family.</text>
</comment>
<proteinExistence type="inferred from homology"/>
<protein>
    <submittedName>
        <fullName evidence="9">Inner membrane protein YabI</fullName>
    </submittedName>
</protein>
<name>A0A6S7EY97_9BURK</name>
<comment type="subcellular location">
    <subcellularLocation>
        <location evidence="1 7">Cell membrane</location>
        <topology evidence="1 7">Multi-pass membrane protein</topology>
    </subcellularLocation>
</comment>
<evidence type="ECO:0000256" key="5">
    <source>
        <dbReference type="ARBA" id="ARBA00022989"/>
    </source>
</evidence>
<evidence type="ECO:0000256" key="3">
    <source>
        <dbReference type="ARBA" id="ARBA00022475"/>
    </source>
</evidence>
<evidence type="ECO:0000313" key="10">
    <source>
        <dbReference type="Proteomes" id="UP000494117"/>
    </source>
</evidence>
<feature type="transmembrane region" description="Helical" evidence="7">
    <location>
        <begin position="104"/>
        <end position="129"/>
    </location>
</feature>
<reference evidence="9 10" key="1">
    <citation type="submission" date="2020-04" db="EMBL/GenBank/DDBJ databases">
        <authorList>
            <person name="De Canck E."/>
        </authorList>
    </citation>
    <scope>NUCLEOTIDE SEQUENCE [LARGE SCALE GENOMIC DNA]</scope>
    <source>
        <strain evidence="9 10">LMG 26858</strain>
    </source>
</reference>
<accession>A0A6S7EY97</accession>
<dbReference type="GO" id="GO:0005886">
    <property type="term" value="C:plasma membrane"/>
    <property type="evidence" value="ECO:0007669"/>
    <property type="project" value="UniProtKB-SubCell"/>
</dbReference>
<feature type="transmembrane region" description="Helical" evidence="7">
    <location>
        <begin position="64"/>
        <end position="83"/>
    </location>
</feature>
<gene>
    <name evidence="9" type="primary">yabI</name>
    <name evidence="9" type="ORF">LMG26858_06286</name>
</gene>
<dbReference type="Pfam" id="PF09335">
    <property type="entry name" value="VTT_dom"/>
    <property type="match status" value="1"/>
</dbReference>
<dbReference type="EMBL" id="CADILG010000118">
    <property type="protein sequence ID" value="CAB3928632.1"/>
    <property type="molecule type" value="Genomic_DNA"/>
</dbReference>
<feature type="domain" description="VTT" evidence="8">
    <location>
        <begin position="43"/>
        <end position="166"/>
    </location>
</feature>
<sequence length="176" mass="18779">MLSFFGSFIDQLLDYARAHEDWLPAVGFVFAFLKSLPLVALFVPGTALLVSVGALLGAGVGQGVYVWLAISIGAALGDWVAYVTGIRAGPALLQWAPLRRRPALIIRTAAFVDRWGVLSVVLCRFFGPLRATVPMLTGMFGMRAVPFQIANWGSAFVWAGALLLPGWAGIALFNGG</sequence>
<dbReference type="PANTHER" id="PTHR30353:SF15">
    <property type="entry name" value="INNER MEMBRANE PROTEIN YABI"/>
    <property type="match status" value="1"/>
</dbReference>
<feature type="transmembrane region" description="Helical" evidence="7">
    <location>
        <begin position="38"/>
        <end position="58"/>
    </location>
</feature>
<keyword evidence="6 7" id="KW-0472">Membrane</keyword>
<dbReference type="Proteomes" id="UP000494117">
    <property type="component" value="Unassembled WGS sequence"/>
</dbReference>
<dbReference type="RefSeq" id="WP_175211828.1">
    <property type="nucleotide sequence ID" value="NZ_CADILG010000118.1"/>
</dbReference>
<evidence type="ECO:0000256" key="1">
    <source>
        <dbReference type="ARBA" id="ARBA00004651"/>
    </source>
</evidence>
<evidence type="ECO:0000256" key="2">
    <source>
        <dbReference type="ARBA" id="ARBA00010792"/>
    </source>
</evidence>
<evidence type="ECO:0000256" key="6">
    <source>
        <dbReference type="ARBA" id="ARBA00023136"/>
    </source>
</evidence>
<dbReference type="AlphaFoldDB" id="A0A6S7EY97"/>
<keyword evidence="10" id="KW-1185">Reference proteome</keyword>